<accession>A0A411MIW2</accession>
<dbReference type="AlphaFoldDB" id="A0A411MIW2"/>
<keyword evidence="3" id="KW-1185">Reference proteome</keyword>
<feature type="signal peptide" evidence="1">
    <location>
        <begin position="1"/>
        <end position="19"/>
    </location>
</feature>
<name>A0A411MIW2_9PSED</name>
<dbReference type="Proteomes" id="UP000291130">
    <property type="component" value="Chromosome"/>
</dbReference>
<keyword evidence="1" id="KW-0732">Signal</keyword>
<proteinExistence type="predicted"/>
<gene>
    <name evidence="2" type="ORF">EXN22_13925</name>
</gene>
<evidence type="ECO:0000313" key="2">
    <source>
        <dbReference type="EMBL" id="QBF26741.1"/>
    </source>
</evidence>
<dbReference type="OrthoDB" id="6253132at2"/>
<dbReference type="EMBL" id="CP035952">
    <property type="protein sequence ID" value="QBF26741.1"/>
    <property type="molecule type" value="Genomic_DNA"/>
</dbReference>
<feature type="chain" id="PRO_5019393427" evidence="1">
    <location>
        <begin position="20"/>
        <end position="343"/>
    </location>
</feature>
<dbReference type="RefSeq" id="WP_130264608.1">
    <property type="nucleotide sequence ID" value="NZ_CP035952.1"/>
</dbReference>
<sequence>MLKPLVVLTLTCAAGYVSAASSELAGVWTGTLGKARITACFNAAPDSNGSYYYQRFLSPIQLTRENADEPWIEDGNTGLWQLDTPQGDTLTGTWSKAPGGTALPLALTRSSAEGCGGDAYNAPMEAAALPVKVQKKTFNGHAYQVRTQGAQVTLKLEGNGSAIGKITQHLARLAASPEGQSEFFSERREFLGRNGSASTSEISVEPTYWSSGWITVRFYRWSAGYGSSGISWGLHSWNLQTGEAVDPWTWLGTRFEWYSPYSGHVTLPKAFATRLQSQATADADCPGVASYSSYDLSFDTQGMRLANRPSGDGCDVDETFTWKQLEPLLSAQGRAALPSLQVP</sequence>
<organism evidence="2 3">
    <name type="scientific">Pseudomonas tructae</name>
    <dbReference type="NCBI Taxonomy" id="2518644"/>
    <lineage>
        <taxon>Bacteria</taxon>
        <taxon>Pseudomonadati</taxon>
        <taxon>Pseudomonadota</taxon>
        <taxon>Gammaproteobacteria</taxon>
        <taxon>Pseudomonadales</taxon>
        <taxon>Pseudomonadaceae</taxon>
        <taxon>Pseudomonas</taxon>
    </lineage>
</organism>
<evidence type="ECO:0000313" key="3">
    <source>
        <dbReference type="Proteomes" id="UP000291130"/>
    </source>
</evidence>
<dbReference type="KEGG" id="ptk:EXN22_13925"/>
<reference evidence="2 3" key="1">
    <citation type="submission" date="2019-02" db="EMBL/GenBank/DDBJ databases">
        <title>Complete genome sequence of Pseudomonas sp. SNU WT1 isolated from rainbow trout.</title>
        <authorList>
            <person name="Oh W.T."/>
            <person name="Park S.C."/>
        </authorList>
    </citation>
    <scope>NUCLEOTIDE SEQUENCE [LARGE SCALE GENOMIC DNA]</scope>
    <source>
        <strain evidence="2 3">SNU WT1</strain>
    </source>
</reference>
<evidence type="ECO:0000256" key="1">
    <source>
        <dbReference type="SAM" id="SignalP"/>
    </source>
</evidence>
<protein>
    <submittedName>
        <fullName evidence="2">Uncharacterized protein</fullName>
    </submittedName>
</protein>